<feature type="chain" id="PRO_5006918584" description="Secreted protein" evidence="2">
    <location>
        <begin position="24"/>
        <end position="175"/>
    </location>
</feature>
<feature type="signal peptide" evidence="2">
    <location>
        <begin position="1"/>
        <end position="23"/>
    </location>
</feature>
<reference evidence="3 4" key="1">
    <citation type="submission" date="2015-11" db="EMBL/GenBank/DDBJ databases">
        <title>Genomic analysis of 38 Legionella species identifies large and diverse effector repertoires.</title>
        <authorList>
            <person name="Burstein D."/>
            <person name="Amaro F."/>
            <person name="Zusman T."/>
            <person name="Lifshitz Z."/>
            <person name="Cohen O."/>
            <person name="Gilbert J.A."/>
            <person name="Pupko T."/>
            <person name="Shuman H.A."/>
            <person name="Segal G."/>
        </authorList>
    </citation>
    <scope>NUCLEOTIDE SEQUENCE [LARGE SCALE GENOMIC DNA]</scope>
    <source>
        <strain evidence="3 4">IMVS3376</strain>
    </source>
</reference>
<dbReference type="OrthoDB" id="5652405at2"/>
<feature type="compositionally biased region" description="Low complexity" evidence="1">
    <location>
        <begin position="25"/>
        <end position="71"/>
    </location>
</feature>
<accession>A0A0W0ZE81</accession>
<dbReference type="PATRIC" id="fig|947033.5.peg.3490"/>
<feature type="region of interest" description="Disordered" evidence="1">
    <location>
        <begin position="25"/>
        <end position="72"/>
    </location>
</feature>
<gene>
    <name evidence="3" type="ORF">Lste_3281</name>
</gene>
<dbReference type="AlphaFoldDB" id="A0A0W0ZE81"/>
<comment type="caution">
    <text evidence="3">The sequence shown here is derived from an EMBL/GenBank/DDBJ whole genome shotgun (WGS) entry which is preliminary data.</text>
</comment>
<evidence type="ECO:0008006" key="5">
    <source>
        <dbReference type="Google" id="ProtNLM"/>
    </source>
</evidence>
<evidence type="ECO:0000313" key="3">
    <source>
        <dbReference type="EMBL" id="KTD67075.1"/>
    </source>
</evidence>
<evidence type="ECO:0000313" key="4">
    <source>
        <dbReference type="Proteomes" id="UP000054926"/>
    </source>
</evidence>
<name>A0A0W0ZE81_9GAMM</name>
<keyword evidence="2" id="KW-0732">Signal</keyword>
<evidence type="ECO:0000256" key="1">
    <source>
        <dbReference type="SAM" id="MobiDB-lite"/>
    </source>
</evidence>
<evidence type="ECO:0000256" key="2">
    <source>
        <dbReference type="SAM" id="SignalP"/>
    </source>
</evidence>
<dbReference type="Proteomes" id="UP000054926">
    <property type="component" value="Unassembled WGS sequence"/>
</dbReference>
<organism evidence="3 4">
    <name type="scientific">Legionella steelei</name>
    <dbReference type="NCBI Taxonomy" id="947033"/>
    <lineage>
        <taxon>Bacteria</taxon>
        <taxon>Pseudomonadati</taxon>
        <taxon>Pseudomonadota</taxon>
        <taxon>Gammaproteobacteria</taxon>
        <taxon>Legionellales</taxon>
        <taxon>Legionellaceae</taxon>
        <taxon>Legionella</taxon>
    </lineage>
</organism>
<dbReference type="EMBL" id="LNYY01000021">
    <property type="protein sequence ID" value="KTD67075.1"/>
    <property type="molecule type" value="Genomic_DNA"/>
</dbReference>
<dbReference type="RefSeq" id="WP_058512097.1">
    <property type="nucleotide sequence ID" value="NZ_LNYY01000021.1"/>
</dbReference>
<protein>
    <recommendedName>
        <fullName evidence="5">Secreted protein</fullName>
    </recommendedName>
</protein>
<keyword evidence="4" id="KW-1185">Reference proteome</keyword>
<sequence>MKTVIKNVYLVTALSLSTLAAYADDTSTSNSNTTTNSAGTDTSNTTSTTPNNTSTTTSNTGKATNNNSTTSVLGNYQCQRTDAANNTASYPMSLTKTGDTYTLEWDNSAGDPVLYGTGVMHPNLTNVISSSFWDPRKPDTIGIQMIEIKPDGSLQSNWVLQSDSQLGTETCTKGK</sequence>
<proteinExistence type="predicted"/>